<sequence length="261" mass="29904">MAEEVLTTGVIPQTRFAPGEFLPVSVKLINFGSDRRVDVIAEYKIFNEKNEEILRQSETVAVETTASFIKLIQLPSDLPLGLYRVWSSINYLGQEFPAISQFEFRVERKILGFFERQFWFLLLGLIFIVLAVSSVIYVKHRHFLRHYVYHNCPDVPEKERIYYEILSSVLKEMRYHLGDKAIEIFQSVPGAKADLRTGRILSAGVNPAKTVALLVLEYEKRTGRKMSFSLADERSPKIIKNKKLVSGNLGNPVSEIYARNS</sequence>
<evidence type="ECO:0000313" key="2">
    <source>
        <dbReference type="EMBL" id="OGI69665.1"/>
    </source>
</evidence>
<gene>
    <name evidence="2" type="ORF">A2824_03040</name>
</gene>
<reference evidence="2 3" key="1">
    <citation type="journal article" date="2016" name="Nat. Commun.">
        <title>Thousands of microbial genomes shed light on interconnected biogeochemical processes in an aquifer system.</title>
        <authorList>
            <person name="Anantharaman K."/>
            <person name="Brown C.T."/>
            <person name="Hug L.A."/>
            <person name="Sharon I."/>
            <person name="Castelle C.J."/>
            <person name="Probst A.J."/>
            <person name="Thomas B.C."/>
            <person name="Singh A."/>
            <person name="Wilkins M.J."/>
            <person name="Karaoz U."/>
            <person name="Brodie E.L."/>
            <person name="Williams K.H."/>
            <person name="Hubbard S.S."/>
            <person name="Banfield J.F."/>
        </authorList>
    </citation>
    <scope>NUCLEOTIDE SEQUENCE [LARGE SCALE GENOMIC DNA]</scope>
</reference>
<name>A0A1F6VJH4_9BACT</name>
<dbReference type="AlphaFoldDB" id="A0A1F6VJH4"/>
<accession>A0A1F6VJH4</accession>
<feature type="transmembrane region" description="Helical" evidence="1">
    <location>
        <begin position="118"/>
        <end position="138"/>
    </location>
</feature>
<protein>
    <recommendedName>
        <fullName evidence="4">CARDB domain-containing protein</fullName>
    </recommendedName>
</protein>
<proteinExistence type="predicted"/>
<dbReference type="EMBL" id="MFTT01000021">
    <property type="protein sequence ID" value="OGI69665.1"/>
    <property type="molecule type" value="Genomic_DNA"/>
</dbReference>
<keyword evidence="1" id="KW-1133">Transmembrane helix</keyword>
<comment type="caution">
    <text evidence="2">The sequence shown here is derived from an EMBL/GenBank/DDBJ whole genome shotgun (WGS) entry which is preliminary data.</text>
</comment>
<keyword evidence="1" id="KW-0812">Transmembrane</keyword>
<evidence type="ECO:0000313" key="3">
    <source>
        <dbReference type="Proteomes" id="UP000178059"/>
    </source>
</evidence>
<dbReference type="STRING" id="1801743.A2824_03040"/>
<dbReference type="Proteomes" id="UP000178059">
    <property type="component" value="Unassembled WGS sequence"/>
</dbReference>
<evidence type="ECO:0000256" key="1">
    <source>
        <dbReference type="SAM" id="Phobius"/>
    </source>
</evidence>
<keyword evidence="1" id="KW-0472">Membrane</keyword>
<evidence type="ECO:0008006" key="4">
    <source>
        <dbReference type="Google" id="ProtNLM"/>
    </source>
</evidence>
<organism evidence="2 3">
    <name type="scientific">Candidatus Nomurabacteria bacterium RIFCSPHIGHO2_01_FULL_42_16</name>
    <dbReference type="NCBI Taxonomy" id="1801743"/>
    <lineage>
        <taxon>Bacteria</taxon>
        <taxon>Candidatus Nomuraibacteriota</taxon>
    </lineage>
</organism>